<dbReference type="AlphaFoldDB" id="A0A383B1K6"/>
<accession>A0A383B1K6</accession>
<sequence>MYHCKLLVERKCAGGLVPWQSQSPFKISSTNSLGGGCSSLRLRPSM</sequence>
<dbReference type="EMBL" id="UINC01196658">
    <property type="protein sequence ID" value="SVE13764.1"/>
    <property type="molecule type" value="Genomic_DNA"/>
</dbReference>
<protein>
    <submittedName>
        <fullName evidence="1">Uncharacterized protein</fullName>
    </submittedName>
</protein>
<gene>
    <name evidence="1" type="ORF">METZ01_LOCUS466618</name>
</gene>
<reference evidence="1" key="1">
    <citation type="submission" date="2018-05" db="EMBL/GenBank/DDBJ databases">
        <authorList>
            <person name="Lanie J.A."/>
            <person name="Ng W.-L."/>
            <person name="Kazmierczak K.M."/>
            <person name="Andrzejewski T.M."/>
            <person name="Davidsen T.M."/>
            <person name="Wayne K.J."/>
            <person name="Tettelin H."/>
            <person name="Glass J.I."/>
            <person name="Rusch D."/>
            <person name="Podicherti R."/>
            <person name="Tsui H.-C.T."/>
            <person name="Winkler M.E."/>
        </authorList>
    </citation>
    <scope>NUCLEOTIDE SEQUENCE</scope>
</reference>
<feature type="non-terminal residue" evidence="1">
    <location>
        <position position="46"/>
    </location>
</feature>
<evidence type="ECO:0000313" key="1">
    <source>
        <dbReference type="EMBL" id="SVE13764.1"/>
    </source>
</evidence>
<name>A0A383B1K6_9ZZZZ</name>
<proteinExistence type="predicted"/>
<organism evidence="1">
    <name type="scientific">marine metagenome</name>
    <dbReference type="NCBI Taxonomy" id="408172"/>
    <lineage>
        <taxon>unclassified sequences</taxon>
        <taxon>metagenomes</taxon>
        <taxon>ecological metagenomes</taxon>
    </lineage>
</organism>